<dbReference type="Pfam" id="PF00027">
    <property type="entry name" value="cNMP_binding"/>
    <property type="match status" value="1"/>
</dbReference>
<keyword evidence="4" id="KW-1185">Reference proteome</keyword>
<dbReference type="InterPro" id="IPR000644">
    <property type="entry name" value="CBS_dom"/>
</dbReference>
<proteinExistence type="predicted"/>
<dbReference type="GO" id="GO:0008773">
    <property type="term" value="F:[protein-PII] uridylyltransferase activity"/>
    <property type="evidence" value="ECO:0007669"/>
    <property type="project" value="InterPro"/>
</dbReference>
<keyword evidence="1" id="KW-0129">CBS domain</keyword>
<dbReference type="PROSITE" id="PS50042">
    <property type="entry name" value="CNMP_BINDING_3"/>
    <property type="match status" value="1"/>
</dbReference>
<accession>A0A8J3CGE1</accession>
<reference evidence="3" key="2">
    <citation type="submission" date="2020-09" db="EMBL/GenBank/DDBJ databases">
        <authorList>
            <person name="Sun Q."/>
            <person name="Kim S."/>
        </authorList>
    </citation>
    <scope>NUCLEOTIDE SEQUENCE</scope>
    <source>
        <strain evidence="3">KCTC 32501</strain>
    </source>
</reference>
<dbReference type="InterPro" id="IPR018821">
    <property type="entry name" value="DUF294_put_nucleoTrafse_sb-bd"/>
</dbReference>
<dbReference type="AlphaFoldDB" id="A0A8J3CGE1"/>
<evidence type="ECO:0000256" key="1">
    <source>
        <dbReference type="ARBA" id="ARBA00023122"/>
    </source>
</evidence>
<dbReference type="PANTHER" id="PTHR43080">
    <property type="entry name" value="CBS DOMAIN-CONTAINING PROTEIN CBSX3, MITOCHONDRIAL"/>
    <property type="match status" value="1"/>
</dbReference>
<organism evidence="3 4">
    <name type="scientific">Formosimonas limnophila</name>
    <dbReference type="NCBI Taxonomy" id="1384487"/>
    <lineage>
        <taxon>Bacteria</taxon>
        <taxon>Pseudomonadati</taxon>
        <taxon>Pseudomonadota</taxon>
        <taxon>Betaproteobacteria</taxon>
        <taxon>Burkholderiales</taxon>
        <taxon>Burkholderiaceae</taxon>
        <taxon>Formosimonas</taxon>
    </lineage>
</organism>
<dbReference type="InterPro" id="IPR000595">
    <property type="entry name" value="cNMP-bd_dom"/>
</dbReference>
<dbReference type="Gene3D" id="3.10.580.10">
    <property type="entry name" value="CBS-domain"/>
    <property type="match status" value="1"/>
</dbReference>
<dbReference type="Pfam" id="PF00571">
    <property type="entry name" value="CBS"/>
    <property type="match status" value="1"/>
</dbReference>
<dbReference type="Pfam" id="PF10335">
    <property type="entry name" value="DUF294_C"/>
    <property type="match status" value="1"/>
</dbReference>
<dbReference type="InterPro" id="IPR051257">
    <property type="entry name" value="Diverse_CBS-Domain"/>
</dbReference>
<dbReference type="InterPro" id="IPR046342">
    <property type="entry name" value="CBS_dom_sf"/>
</dbReference>
<reference evidence="3" key="1">
    <citation type="journal article" date="2014" name="Int. J. Syst. Evol. Microbiol.">
        <title>Complete genome sequence of Corynebacterium casei LMG S-19264T (=DSM 44701T), isolated from a smear-ripened cheese.</title>
        <authorList>
            <consortium name="US DOE Joint Genome Institute (JGI-PGF)"/>
            <person name="Walter F."/>
            <person name="Albersmeier A."/>
            <person name="Kalinowski J."/>
            <person name="Ruckert C."/>
        </authorList>
    </citation>
    <scope>NUCLEOTIDE SEQUENCE</scope>
    <source>
        <strain evidence="3">KCTC 32501</strain>
    </source>
</reference>
<name>A0A8J3CGE1_9BURK</name>
<evidence type="ECO:0000313" key="3">
    <source>
        <dbReference type="EMBL" id="GHA67684.1"/>
    </source>
</evidence>
<dbReference type="CDD" id="cd05401">
    <property type="entry name" value="NT_GlnE_GlnD_like"/>
    <property type="match status" value="1"/>
</dbReference>
<sequence>MERFDFNFAPYDFLNAHERAKLQNTVDIGYYDDETVIIEADEPVAFLYVVIKGLVREVTLDGEILSLYDAKDTFESRALVEGQTPHRFIVQEQALLYTIPKETITELMESNPRFGAYFYASLADKLSNIAQTQDAQQFESLFAAKIRDAYRQNATWLNGSDSILQAAQTMKANKTKSILVRHDNQIGLFTESAFRDIVIAGADNQEPIHRWSQFNLISIDIEDYVFHALLRMTQFKIQRVVVTENGHPIGALEQIDVLAYFSNHTHLVAQRLDRAQNIDELVDIANQMTRSIQILNSNGMRAPQLAELMQVLNTSLFEKAWRLLAPPKLYDNACLIVMGSEGRGEQILKTDQDNALILKDDVDEALAKTACGAFSETLSRLGFPPCQGGIMVNNPAWRQPISQFKTTLHTWCVNPTGDSLMNLAIFVDAKAVAGDESLLDEAKAQIKRSLTDDVGMLGQFAQAVELFDHQNSGFFAQLLNRNSSSQMDIKKMGVFPVVHGIRALSLQAQLSETNTFERISRLSQANVLDAQLAKDLSQALAYLMDVRLKAGLHAQAIASPLSNNHNQVDMSALTTLERDLLKEALHVVKRFKAMIRQHFHLGNL</sequence>
<dbReference type="InterPro" id="IPR018490">
    <property type="entry name" value="cNMP-bd_dom_sf"/>
</dbReference>
<dbReference type="PANTHER" id="PTHR43080:SF2">
    <property type="entry name" value="CBS DOMAIN-CONTAINING PROTEIN"/>
    <property type="match status" value="1"/>
</dbReference>
<feature type="domain" description="Cyclic nucleotide-binding" evidence="2">
    <location>
        <begin position="10"/>
        <end position="125"/>
    </location>
</feature>
<evidence type="ECO:0000313" key="4">
    <source>
        <dbReference type="Proteomes" id="UP000614287"/>
    </source>
</evidence>
<protein>
    <recommendedName>
        <fullName evidence="2">Cyclic nucleotide-binding domain-containing protein</fullName>
    </recommendedName>
</protein>
<dbReference type="Proteomes" id="UP000614287">
    <property type="component" value="Unassembled WGS sequence"/>
</dbReference>
<dbReference type="Gene3D" id="2.60.120.10">
    <property type="entry name" value="Jelly Rolls"/>
    <property type="match status" value="1"/>
</dbReference>
<dbReference type="RefSeq" id="WP_189491202.1">
    <property type="nucleotide sequence ID" value="NZ_BMZG01000002.1"/>
</dbReference>
<dbReference type="InterPro" id="IPR014710">
    <property type="entry name" value="RmlC-like_jellyroll"/>
</dbReference>
<dbReference type="Pfam" id="PF03445">
    <property type="entry name" value="DUF294"/>
    <property type="match status" value="1"/>
</dbReference>
<dbReference type="CDD" id="cd00038">
    <property type="entry name" value="CAP_ED"/>
    <property type="match status" value="1"/>
</dbReference>
<dbReference type="SUPFAM" id="SSF54631">
    <property type="entry name" value="CBS-domain pair"/>
    <property type="match status" value="1"/>
</dbReference>
<comment type="caution">
    <text evidence="3">The sequence shown here is derived from an EMBL/GenBank/DDBJ whole genome shotgun (WGS) entry which is preliminary data.</text>
</comment>
<dbReference type="SUPFAM" id="SSF51206">
    <property type="entry name" value="cAMP-binding domain-like"/>
    <property type="match status" value="1"/>
</dbReference>
<dbReference type="InterPro" id="IPR005105">
    <property type="entry name" value="GlnD_Uridyltrans_N"/>
</dbReference>
<dbReference type="EMBL" id="BMZG01000002">
    <property type="protein sequence ID" value="GHA67684.1"/>
    <property type="molecule type" value="Genomic_DNA"/>
</dbReference>
<evidence type="ECO:0000259" key="2">
    <source>
        <dbReference type="PROSITE" id="PS50042"/>
    </source>
</evidence>
<gene>
    <name evidence="3" type="ORF">GCM10009007_05470</name>
</gene>